<dbReference type="EMBL" id="AP024448">
    <property type="protein sequence ID" value="BCS27821.1"/>
    <property type="molecule type" value="Genomic_DNA"/>
</dbReference>
<evidence type="ECO:0000313" key="3">
    <source>
        <dbReference type="Proteomes" id="UP000654913"/>
    </source>
</evidence>
<protein>
    <submittedName>
        <fullName evidence="2">Uncharacterized protein</fullName>
    </submittedName>
</protein>
<evidence type="ECO:0000256" key="1">
    <source>
        <dbReference type="SAM" id="MobiDB-lite"/>
    </source>
</evidence>
<feature type="region of interest" description="Disordered" evidence="1">
    <location>
        <begin position="1"/>
        <end position="22"/>
    </location>
</feature>
<dbReference type="GeneID" id="64977826"/>
<evidence type="ECO:0000313" key="2">
    <source>
        <dbReference type="EMBL" id="BCS27821.1"/>
    </source>
</evidence>
<dbReference type="AlphaFoldDB" id="A0A7R8AQV9"/>
<reference evidence="2" key="1">
    <citation type="submission" date="2021-01" db="EMBL/GenBank/DDBJ databases">
        <authorList>
            <consortium name="Aspergillus puulaauensis MK2 genome sequencing consortium"/>
            <person name="Kazuki M."/>
            <person name="Futagami T."/>
        </authorList>
    </citation>
    <scope>NUCLEOTIDE SEQUENCE</scope>
    <source>
        <strain evidence="2">MK2</strain>
    </source>
</reference>
<keyword evidence="3" id="KW-1185">Reference proteome</keyword>
<gene>
    <name evidence="2" type="ORF">APUU_60869S</name>
</gene>
<dbReference type="KEGG" id="apuu:APUU_60869S"/>
<dbReference type="RefSeq" id="XP_041560015.1">
    <property type="nucleotide sequence ID" value="XM_041694156.1"/>
</dbReference>
<accession>A0A7R8AQV9</accession>
<reference evidence="2" key="2">
    <citation type="submission" date="2021-02" db="EMBL/GenBank/DDBJ databases">
        <title>Aspergillus puulaauensis MK2 genome sequence.</title>
        <authorList>
            <person name="Futagami T."/>
            <person name="Mori K."/>
            <person name="Kadooka C."/>
            <person name="Tanaka T."/>
        </authorList>
    </citation>
    <scope>NUCLEOTIDE SEQUENCE</scope>
    <source>
        <strain evidence="2">MK2</strain>
    </source>
</reference>
<sequence length="65" mass="7095">MAHNQIEEQSVEGDQPPGTFLLIHNETGESENHDRPQIILHPVPSRDPNEPLVVVLAPNSANAGH</sequence>
<name>A0A7R8AQV9_9EURO</name>
<dbReference type="Proteomes" id="UP000654913">
    <property type="component" value="Chromosome 6"/>
</dbReference>
<proteinExistence type="predicted"/>
<organism evidence="2 3">
    <name type="scientific">Aspergillus puulaauensis</name>
    <dbReference type="NCBI Taxonomy" id="1220207"/>
    <lineage>
        <taxon>Eukaryota</taxon>
        <taxon>Fungi</taxon>
        <taxon>Dikarya</taxon>
        <taxon>Ascomycota</taxon>
        <taxon>Pezizomycotina</taxon>
        <taxon>Eurotiomycetes</taxon>
        <taxon>Eurotiomycetidae</taxon>
        <taxon>Eurotiales</taxon>
        <taxon>Aspergillaceae</taxon>
        <taxon>Aspergillus</taxon>
    </lineage>
</organism>